<dbReference type="PANTHER" id="PTHR43875">
    <property type="entry name" value="MALTODEXTRIN IMPORT ATP-BINDING PROTEIN MSMX"/>
    <property type="match status" value="1"/>
</dbReference>
<dbReference type="Gene3D" id="2.40.50.100">
    <property type="match status" value="1"/>
</dbReference>
<reference evidence="7 8" key="1">
    <citation type="journal article" date="2013" name="ISME J.">
        <title>A metabolic model for members of the genus Tetrasphaera involved in enhanced biological phosphorus removal.</title>
        <authorList>
            <person name="Kristiansen R."/>
            <person name="Nguyen H.T.T."/>
            <person name="Saunders A.M."/>
            <person name="Nielsen J.L."/>
            <person name="Wimmer R."/>
            <person name="Le V.Q."/>
            <person name="McIlroy S.J."/>
            <person name="Petrovski S."/>
            <person name="Seviour R.J."/>
            <person name="Calteau A."/>
            <person name="Nielsen K.L."/>
            <person name="Nielsen P.H."/>
        </authorList>
    </citation>
    <scope>NUCLEOTIDE SEQUENCE [LARGE SCALE GENOMIC DNA]</scope>
    <source>
        <strain evidence="7 8">T1-X7</strain>
    </source>
</reference>
<organism evidence="7 8">
    <name type="scientific">Nostocoides japonicum T1-X7</name>
    <dbReference type="NCBI Taxonomy" id="1194083"/>
    <lineage>
        <taxon>Bacteria</taxon>
        <taxon>Bacillati</taxon>
        <taxon>Actinomycetota</taxon>
        <taxon>Actinomycetes</taxon>
        <taxon>Micrococcales</taxon>
        <taxon>Intrasporangiaceae</taxon>
        <taxon>Nostocoides</taxon>
    </lineage>
</organism>
<dbReference type="PANTHER" id="PTHR43875:SF15">
    <property type="entry name" value="TREHALOSE IMPORT ATP-BINDING PROTEIN SUGC"/>
    <property type="match status" value="1"/>
</dbReference>
<dbReference type="GO" id="GO:0016887">
    <property type="term" value="F:ATP hydrolysis activity"/>
    <property type="evidence" value="ECO:0007669"/>
    <property type="project" value="InterPro"/>
</dbReference>
<name>A0A077LWH1_9MICO</name>
<dbReference type="GO" id="GO:0055052">
    <property type="term" value="C:ATP-binding cassette (ABC) transporter complex, substrate-binding subunit-containing"/>
    <property type="evidence" value="ECO:0007669"/>
    <property type="project" value="TreeGrafter"/>
</dbReference>
<keyword evidence="4" id="KW-0472">Membrane</keyword>
<dbReference type="InterPro" id="IPR027417">
    <property type="entry name" value="P-loop_NTPase"/>
</dbReference>
<dbReference type="STRING" id="1194083.BN12_1210001"/>
<dbReference type="PROSITE" id="PS51866">
    <property type="entry name" value="MOP"/>
    <property type="match status" value="1"/>
</dbReference>
<gene>
    <name evidence="7" type="ORF">BN12_1210001</name>
</gene>
<dbReference type="SUPFAM" id="SSF52540">
    <property type="entry name" value="P-loop containing nucleoside triphosphate hydrolases"/>
    <property type="match status" value="1"/>
</dbReference>
<keyword evidence="1" id="KW-1003">Cell membrane</keyword>
<evidence type="ECO:0000259" key="6">
    <source>
        <dbReference type="PROSITE" id="PS51866"/>
    </source>
</evidence>
<evidence type="ECO:0000256" key="4">
    <source>
        <dbReference type="ARBA" id="ARBA00023136"/>
    </source>
</evidence>
<comment type="caution">
    <text evidence="7">The sequence shown here is derived from an EMBL/GenBank/DDBJ whole genome shotgun (WGS) entry which is preliminary data.</text>
</comment>
<dbReference type="SUPFAM" id="SSF50331">
    <property type="entry name" value="MOP-like"/>
    <property type="match status" value="1"/>
</dbReference>
<protein>
    <submittedName>
        <fullName evidence="7">Molybdate ABC transporter, ATPase subunit</fullName>
    </submittedName>
</protein>
<proteinExistence type="predicted"/>
<keyword evidence="2 5" id="KW-0500">Molybdenum</keyword>
<sequence length="209" mass="22042">MLLLDEPLAALDSRTRVETRGTLRRHLADFPGPVAVVTHDPIDAMVLADRIVVLEDGRVVQDGSPGEVARHPQTDYVARLVGLNLYAGQLDRASHAVALDAGGRLVVADLGTLRDGARVLAVVRPAAITVHVEQPLHTSSRNVWAATVADLEVVGDRVRVAVDGAPSALVDLTLAAVAELDLRPGIPVWLSAKATDIDAYPGTAVASRT</sequence>
<evidence type="ECO:0000256" key="5">
    <source>
        <dbReference type="PROSITE-ProRule" id="PRU01213"/>
    </source>
</evidence>
<evidence type="ECO:0000256" key="2">
    <source>
        <dbReference type="ARBA" id="ARBA00022505"/>
    </source>
</evidence>
<evidence type="ECO:0000313" key="7">
    <source>
        <dbReference type="EMBL" id="CCH76364.1"/>
    </source>
</evidence>
<keyword evidence="3" id="KW-1278">Translocase</keyword>
<accession>A0A077LWH1</accession>
<dbReference type="InterPro" id="IPR005116">
    <property type="entry name" value="Transp-assoc_OB_typ1"/>
</dbReference>
<dbReference type="GO" id="GO:0015689">
    <property type="term" value="P:molybdate ion transport"/>
    <property type="evidence" value="ECO:0007669"/>
    <property type="project" value="InterPro"/>
</dbReference>
<dbReference type="Gene3D" id="3.40.50.300">
    <property type="entry name" value="P-loop containing nucleotide triphosphate hydrolases"/>
    <property type="match status" value="1"/>
</dbReference>
<dbReference type="InterPro" id="IPR047641">
    <property type="entry name" value="ABC_transpr_MalK/UgpC-like"/>
</dbReference>
<evidence type="ECO:0000313" key="8">
    <source>
        <dbReference type="Proteomes" id="UP000035721"/>
    </source>
</evidence>
<dbReference type="AlphaFoldDB" id="A0A077LWH1"/>
<dbReference type="EMBL" id="CAJB01000026">
    <property type="protein sequence ID" value="CCH76364.1"/>
    <property type="molecule type" value="Genomic_DNA"/>
</dbReference>
<evidence type="ECO:0000256" key="1">
    <source>
        <dbReference type="ARBA" id="ARBA00022475"/>
    </source>
</evidence>
<dbReference type="InterPro" id="IPR008995">
    <property type="entry name" value="Mo/tungstate-bd_C_term_dom"/>
</dbReference>
<dbReference type="InterPro" id="IPR004606">
    <property type="entry name" value="Mop_domain"/>
</dbReference>
<feature type="domain" description="Mop" evidence="6">
    <location>
        <begin position="137"/>
        <end position="201"/>
    </location>
</feature>
<keyword evidence="8" id="KW-1185">Reference proteome</keyword>
<dbReference type="Proteomes" id="UP000035721">
    <property type="component" value="Unassembled WGS sequence"/>
</dbReference>
<dbReference type="Pfam" id="PF03459">
    <property type="entry name" value="TOBE"/>
    <property type="match status" value="1"/>
</dbReference>
<evidence type="ECO:0000256" key="3">
    <source>
        <dbReference type="ARBA" id="ARBA00022967"/>
    </source>
</evidence>